<dbReference type="CDD" id="cd00093">
    <property type="entry name" value="HTH_XRE"/>
    <property type="match status" value="1"/>
</dbReference>
<evidence type="ECO:0000259" key="2">
    <source>
        <dbReference type="PROSITE" id="PS50943"/>
    </source>
</evidence>
<dbReference type="SUPFAM" id="SSF47413">
    <property type="entry name" value="lambda repressor-like DNA-binding domains"/>
    <property type="match status" value="1"/>
</dbReference>
<dbReference type="GO" id="GO:0003677">
    <property type="term" value="F:DNA binding"/>
    <property type="evidence" value="ECO:0007669"/>
    <property type="project" value="InterPro"/>
</dbReference>
<keyword evidence="4" id="KW-1185">Reference proteome</keyword>
<dbReference type="Proteomes" id="UP000584374">
    <property type="component" value="Unassembled WGS sequence"/>
</dbReference>
<feature type="region of interest" description="Disordered" evidence="1">
    <location>
        <begin position="1"/>
        <end position="22"/>
    </location>
</feature>
<reference evidence="3 4" key="1">
    <citation type="submission" date="2020-08" db="EMBL/GenBank/DDBJ databases">
        <title>Sequencing the genomes of 1000 actinobacteria strains.</title>
        <authorList>
            <person name="Klenk H.-P."/>
        </authorList>
    </citation>
    <scope>NUCLEOTIDE SEQUENCE [LARGE SCALE GENOMIC DNA]</scope>
    <source>
        <strain evidence="3 4">DSM 45584</strain>
    </source>
</reference>
<dbReference type="EMBL" id="JACHIW010000001">
    <property type="protein sequence ID" value="MBB5154917.1"/>
    <property type="molecule type" value="Genomic_DNA"/>
</dbReference>
<dbReference type="PROSITE" id="PS50943">
    <property type="entry name" value="HTH_CROC1"/>
    <property type="match status" value="1"/>
</dbReference>
<sequence length="110" mass="11980">MTSDDVRAQVGNRVRQLRERRGKSRATIAGLMGKSEDWLKKIERGQRRLPLETGVALARLLGVKNLQDIYGPEVSAPVINAERPSHPAAEEVGEALTGYLPPEGAPVSPQ</sequence>
<dbReference type="InterPro" id="IPR001387">
    <property type="entry name" value="Cro/C1-type_HTH"/>
</dbReference>
<comment type="caution">
    <text evidence="3">The sequence shown here is derived from an EMBL/GenBank/DDBJ whole genome shotgun (WGS) entry which is preliminary data.</text>
</comment>
<evidence type="ECO:0000313" key="3">
    <source>
        <dbReference type="EMBL" id="MBB5154917.1"/>
    </source>
</evidence>
<dbReference type="RefSeq" id="WP_184726348.1">
    <property type="nucleotide sequence ID" value="NZ_JACHIW010000001.1"/>
</dbReference>
<proteinExistence type="predicted"/>
<evidence type="ECO:0000313" key="4">
    <source>
        <dbReference type="Proteomes" id="UP000584374"/>
    </source>
</evidence>
<dbReference type="Pfam" id="PF13560">
    <property type="entry name" value="HTH_31"/>
    <property type="match status" value="1"/>
</dbReference>
<dbReference type="Gene3D" id="1.10.260.40">
    <property type="entry name" value="lambda repressor-like DNA-binding domains"/>
    <property type="match status" value="1"/>
</dbReference>
<name>A0A840Q4K9_9PSEU</name>
<organism evidence="3 4">
    <name type="scientific">Saccharopolyspora phatthalungensis</name>
    <dbReference type="NCBI Taxonomy" id="664693"/>
    <lineage>
        <taxon>Bacteria</taxon>
        <taxon>Bacillati</taxon>
        <taxon>Actinomycetota</taxon>
        <taxon>Actinomycetes</taxon>
        <taxon>Pseudonocardiales</taxon>
        <taxon>Pseudonocardiaceae</taxon>
        <taxon>Saccharopolyspora</taxon>
    </lineage>
</organism>
<evidence type="ECO:0000256" key="1">
    <source>
        <dbReference type="SAM" id="MobiDB-lite"/>
    </source>
</evidence>
<gene>
    <name evidence="3" type="ORF">BJ970_002451</name>
</gene>
<dbReference type="SMART" id="SM00530">
    <property type="entry name" value="HTH_XRE"/>
    <property type="match status" value="1"/>
</dbReference>
<protein>
    <submittedName>
        <fullName evidence="3">Transcriptional regulator with XRE-family HTH domain</fullName>
    </submittedName>
</protein>
<dbReference type="InterPro" id="IPR010982">
    <property type="entry name" value="Lambda_DNA-bd_dom_sf"/>
</dbReference>
<dbReference type="AlphaFoldDB" id="A0A840Q4K9"/>
<feature type="domain" description="HTH cro/C1-type" evidence="2">
    <location>
        <begin position="14"/>
        <end position="69"/>
    </location>
</feature>
<accession>A0A840Q4K9</accession>